<organism evidence="1 2">
    <name type="scientific">Latimeria chalumnae</name>
    <name type="common">Coelacanth</name>
    <dbReference type="NCBI Taxonomy" id="7897"/>
    <lineage>
        <taxon>Eukaryota</taxon>
        <taxon>Metazoa</taxon>
        <taxon>Chordata</taxon>
        <taxon>Craniata</taxon>
        <taxon>Vertebrata</taxon>
        <taxon>Euteleostomi</taxon>
        <taxon>Coelacanthiformes</taxon>
        <taxon>Coelacanthidae</taxon>
        <taxon>Latimeria</taxon>
    </lineage>
</organism>
<accession>H3ACH8</accession>
<dbReference type="GO" id="GO:0016607">
    <property type="term" value="C:nuclear speck"/>
    <property type="evidence" value="ECO:0007669"/>
    <property type="project" value="TreeGrafter"/>
</dbReference>
<reference evidence="1" key="2">
    <citation type="submission" date="2025-08" db="UniProtKB">
        <authorList>
            <consortium name="Ensembl"/>
        </authorList>
    </citation>
    <scope>IDENTIFICATION</scope>
</reference>
<dbReference type="GO" id="GO:2000042">
    <property type="term" value="P:negative regulation of double-strand break repair via homologous recombination"/>
    <property type="evidence" value="ECO:0007669"/>
    <property type="project" value="TreeGrafter"/>
</dbReference>
<dbReference type="InterPro" id="IPR032245">
    <property type="entry name" value="RMI2"/>
</dbReference>
<dbReference type="GO" id="GO:0043007">
    <property type="term" value="P:maintenance of rDNA"/>
    <property type="evidence" value="ECO:0007669"/>
    <property type="project" value="TreeGrafter"/>
</dbReference>
<dbReference type="GO" id="GO:0006260">
    <property type="term" value="P:DNA replication"/>
    <property type="evidence" value="ECO:0007669"/>
    <property type="project" value="UniProtKB-KW"/>
</dbReference>
<dbReference type="eggNOG" id="ENOG502S4AN">
    <property type="taxonomic scope" value="Eukaryota"/>
</dbReference>
<evidence type="ECO:0000313" key="1">
    <source>
        <dbReference type="Ensembl" id="ENSLACP00000007349.1"/>
    </source>
</evidence>
<dbReference type="OMA" id="RVSLVWM"/>
<keyword evidence="2" id="KW-1185">Reference proteome</keyword>
<dbReference type="GO" id="GO:0006281">
    <property type="term" value="P:DNA repair"/>
    <property type="evidence" value="ECO:0007669"/>
    <property type="project" value="TreeGrafter"/>
</dbReference>
<dbReference type="Pfam" id="PF16100">
    <property type="entry name" value="RMI2"/>
    <property type="match status" value="1"/>
</dbReference>
<proteinExistence type="predicted"/>
<dbReference type="GO" id="GO:0003677">
    <property type="term" value="F:DNA binding"/>
    <property type="evidence" value="ECO:0007669"/>
    <property type="project" value="UniProtKB-KW"/>
</dbReference>
<dbReference type="InterPro" id="IPR012340">
    <property type="entry name" value="NA-bd_OB-fold"/>
</dbReference>
<dbReference type="InParanoid" id="H3ACH8"/>
<dbReference type="Proteomes" id="UP000008672">
    <property type="component" value="Unassembled WGS sequence"/>
</dbReference>
<name>H3ACH8_LATCH</name>
<dbReference type="GO" id="GO:0033045">
    <property type="term" value="P:regulation of sister chromatid segregation"/>
    <property type="evidence" value="ECO:0007669"/>
    <property type="project" value="TreeGrafter"/>
</dbReference>
<sequence>MMALKESCGLRLPSSPGWKCQSPPFKVLSSQLKQCRARPQPNGGPPVHLLDRSMSGKASLELTVVWMQGTVVEIKMSEDNNPSVQLLDETGPFSVIGINNIPKGKSCLSKGKYVMVMGIVLSCNPEPVLRAVKMTDLSDNPIHRSMWKLEVEDLQQNI</sequence>
<dbReference type="STRING" id="7897.ENSLACP00000007349"/>
<dbReference type="GO" id="GO:0005829">
    <property type="term" value="C:cytosol"/>
    <property type="evidence" value="ECO:0007669"/>
    <property type="project" value="TreeGrafter"/>
</dbReference>
<protein>
    <submittedName>
        <fullName evidence="1">RecQ mediated genome instability 2</fullName>
    </submittedName>
</protein>
<dbReference type="Ensembl" id="ENSLACT00000007410.1">
    <property type="protein sequence ID" value="ENSLACP00000007349.1"/>
    <property type="gene ID" value="ENSLACG00000006521.1"/>
</dbReference>
<dbReference type="PANTHER" id="PTHR33962">
    <property type="entry name" value="RECQ-MEDIATED GENOME INSTABILITY PROTEIN 2 RMI2"/>
    <property type="match status" value="1"/>
</dbReference>
<dbReference type="FunCoup" id="H3ACH8">
    <property type="interactions" value="1787"/>
</dbReference>
<dbReference type="AlphaFoldDB" id="H3ACH8"/>
<dbReference type="EMBL" id="AFYH01156499">
    <property type="status" value="NOT_ANNOTATED_CDS"/>
    <property type="molecule type" value="Genomic_DNA"/>
</dbReference>
<gene>
    <name evidence="1" type="primary">RMI2</name>
</gene>
<evidence type="ECO:0000313" key="2">
    <source>
        <dbReference type="Proteomes" id="UP000008672"/>
    </source>
</evidence>
<dbReference type="Gene3D" id="2.40.50.140">
    <property type="entry name" value="Nucleic acid-binding proteins"/>
    <property type="match status" value="1"/>
</dbReference>
<dbReference type="PANTHER" id="PTHR33962:SF1">
    <property type="entry name" value="RECQ-MEDIATED GENOME INSTABILITY PROTEIN 2"/>
    <property type="match status" value="1"/>
</dbReference>
<reference evidence="1" key="3">
    <citation type="submission" date="2025-09" db="UniProtKB">
        <authorList>
            <consortium name="Ensembl"/>
        </authorList>
    </citation>
    <scope>IDENTIFICATION</scope>
</reference>
<reference evidence="2" key="1">
    <citation type="submission" date="2011-08" db="EMBL/GenBank/DDBJ databases">
        <title>The draft genome of Latimeria chalumnae.</title>
        <authorList>
            <person name="Di Palma F."/>
            <person name="Alfoldi J."/>
            <person name="Johnson J."/>
            <person name="Berlin A."/>
            <person name="Gnerre S."/>
            <person name="Jaffe D."/>
            <person name="MacCallum I."/>
            <person name="Young S."/>
            <person name="Walker B.J."/>
            <person name="Lander E."/>
            <person name="Lindblad-Toh K."/>
        </authorList>
    </citation>
    <scope>NUCLEOTIDE SEQUENCE [LARGE SCALE GENOMIC DNA]</scope>
    <source>
        <strain evidence="2">Wild caught</strain>
    </source>
</reference>
<dbReference type="HOGENOM" id="CLU_147474_0_0_1"/>
<dbReference type="GeneTree" id="ENSGT00390000001653"/>